<comment type="caution">
    <text evidence="9">The sequence shown here is derived from an EMBL/GenBank/DDBJ whole genome shotgun (WGS) entry which is preliminary data.</text>
</comment>
<evidence type="ECO:0000313" key="9">
    <source>
        <dbReference type="EMBL" id="RYQ47476.1"/>
    </source>
</evidence>
<feature type="compositionally biased region" description="Low complexity" evidence="5">
    <location>
        <begin position="172"/>
        <end position="190"/>
    </location>
</feature>
<protein>
    <submittedName>
        <fullName evidence="9">Sortase</fullName>
    </submittedName>
</protein>
<keyword evidence="3 7" id="KW-0732">Signal</keyword>
<dbReference type="InterPro" id="IPR019931">
    <property type="entry name" value="LPXTG_anchor"/>
</dbReference>
<name>A0A8B3RQQ0_9BIFI</name>
<evidence type="ECO:0000256" key="2">
    <source>
        <dbReference type="ARBA" id="ARBA00022525"/>
    </source>
</evidence>
<feature type="transmembrane region" description="Helical" evidence="6">
    <location>
        <begin position="475"/>
        <end position="495"/>
    </location>
</feature>
<evidence type="ECO:0000256" key="3">
    <source>
        <dbReference type="ARBA" id="ARBA00022729"/>
    </source>
</evidence>
<keyword evidence="6" id="KW-1133">Transmembrane helix</keyword>
<dbReference type="RefSeq" id="WP_165368783.1">
    <property type="nucleotide sequence ID" value="NZ_RYVC01000005.1"/>
</dbReference>
<evidence type="ECO:0000256" key="1">
    <source>
        <dbReference type="ARBA" id="ARBA00022512"/>
    </source>
</evidence>
<dbReference type="InterPro" id="IPR013783">
    <property type="entry name" value="Ig-like_fold"/>
</dbReference>
<dbReference type="Gene3D" id="2.60.40.10">
    <property type="entry name" value="Immunoglobulins"/>
    <property type="match status" value="1"/>
</dbReference>
<dbReference type="PROSITE" id="PS50847">
    <property type="entry name" value="GRAM_POS_ANCHORING"/>
    <property type="match status" value="1"/>
</dbReference>
<feature type="chain" id="PRO_5032868587" evidence="7">
    <location>
        <begin position="26"/>
        <end position="500"/>
    </location>
</feature>
<feature type="domain" description="Gram-positive cocci surface proteins LPxTG" evidence="8">
    <location>
        <begin position="465"/>
        <end position="500"/>
    </location>
</feature>
<keyword evidence="2" id="KW-0964">Secreted</keyword>
<evidence type="ECO:0000256" key="6">
    <source>
        <dbReference type="SAM" id="Phobius"/>
    </source>
</evidence>
<dbReference type="InterPro" id="IPR026466">
    <property type="entry name" value="Fim_isopep_form_D2_dom"/>
</dbReference>
<dbReference type="InterPro" id="IPR041033">
    <property type="entry name" value="SpaA_PFL_dom_1"/>
</dbReference>
<dbReference type="NCBIfam" id="TIGR01167">
    <property type="entry name" value="LPXTG_anchor"/>
    <property type="match status" value="1"/>
</dbReference>
<feature type="signal peptide" evidence="7">
    <location>
        <begin position="1"/>
        <end position="25"/>
    </location>
</feature>
<dbReference type="Proteomes" id="UP000292933">
    <property type="component" value="Unassembled WGS sequence"/>
</dbReference>
<keyword evidence="6" id="KW-0472">Membrane</keyword>
<evidence type="ECO:0000256" key="7">
    <source>
        <dbReference type="SAM" id="SignalP"/>
    </source>
</evidence>
<dbReference type="GO" id="GO:0005975">
    <property type="term" value="P:carbohydrate metabolic process"/>
    <property type="evidence" value="ECO:0007669"/>
    <property type="project" value="UniProtKB-ARBA"/>
</dbReference>
<evidence type="ECO:0000313" key="10">
    <source>
        <dbReference type="Proteomes" id="UP000292933"/>
    </source>
</evidence>
<dbReference type="Gene3D" id="2.60.40.740">
    <property type="match status" value="1"/>
</dbReference>
<reference evidence="9 10" key="1">
    <citation type="submission" date="2018-12" db="EMBL/GenBank/DDBJ databases">
        <title>Unveiling genomic diversity among members of the Bifidobacterium pseudolongum species, a widely distributed gut commensal of the animal kingdom.</title>
        <authorList>
            <person name="Lugli G.A."/>
            <person name="Duranti S."/>
            <person name="Albert K."/>
            <person name="Mancabelli L."/>
            <person name="Napoli S."/>
            <person name="Viappiani A."/>
            <person name="Anzalone R."/>
            <person name="Longhi G."/>
            <person name="Milani C."/>
            <person name="Turroni F."/>
            <person name="Alessandri G."/>
            <person name="Sela D.A."/>
            <person name="Van Sinderen D."/>
            <person name="Ventura M."/>
        </authorList>
    </citation>
    <scope>NUCLEOTIDE SEQUENCE [LARGE SCALE GENOMIC DNA]</scope>
    <source>
        <strain evidence="9 10">1780B</strain>
    </source>
</reference>
<keyword evidence="6" id="KW-0812">Transmembrane</keyword>
<evidence type="ECO:0000256" key="5">
    <source>
        <dbReference type="SAM" id="MobiDB-lite"/>
    </source>
</evidence>
<keyword evidence="4" id="KW-0572">Peptidoglycan-anchor</keyword>
<organism evidence="9 10">
    <name type="scientific">Bifidobacterium pseudolongum subsp. globosum</name>
    <dbReference type="NCBI Taxonomy" id="1690"/>
    <lineage>
        <taxon>Bacteria</taxon>
        <taxon>Bacillati</taxon>
        <taxon>Actinomycetota</taxon>
        <taxon>Actinomycetes</taxon>
        <taxon>Bifidobacteriales</taxon>
        <taxon>Bifidobacteriaceae</taxon>
        <taxon>Bifidobacterium</taxon>
    </lineage>
</organism>
<evidence type="ECO:0000259" key="8">
    <source>
        <dbReference type="PROSITE" id="PS50847"/>
    </source>
</evidence>
<evidence type="ECO:0000256" key="4">
    <source>
        <dbReference type="ARBA" id="ARBA00023088"/>
    </source>
</evidence>
<proteinExistence type="predicted"/>
<dbReference type="NCBIfam" id="TIGR04226">
    <property type="entry name" value="RrgB_K2N_iso_D2"/>
    <property type="match status" value="1"/>
</dbReference>
<dbReference type="Pfam" id="PF17802">
    <property type="entry name" value="SpaA"/>
    <property type="match status" value="1"/>
</dbReference>
<feature type="region of interest" description="Disordered" evidence="5">
    <location>
        <begin position="172"/>
        <end position="198"/>
    </location>
</feature>
<sequence length="500" mass="52941">MKKVWKGFAAAIAATGFIGATSAYAAPATDADGNYTITMPSQTDHTYEVYQIFVGTLNDDGTVLSDVKWGKNGTGTEGAEVADAVLNALTNIGENATDTQKLAVIEQYVNLESMPFAGPVDQASQVKAPAGYYLVKDTDDSQTGENQNYTKYIVAVANDLTLTAKATTTPTPNKEIMDINDTTETPATGTTGNGTWGTDADWDMGDQIPFRLSATLPASISEYNTYKLTFHDSMDAGLTLKSDSFVVKKNGTAISANAYTIVTSGLTDGDTFEVRFADVKAAPVNAVANDVITVEYTAALNENAVLGADGNWNRMTLEFSNNPNTDGEGDTGTSEEFSVVAFTFQTVVNKVDNNNQPLTGAEFTLQKHMKDGTKVTVGHQTVNEAGTTFTWKGLDDGTYTLSETKVPNGYNKMKDVTFTITTVHGDKVLTSINGNAVDGVITLTPENDKNTGLTTTVVNKQGSNLPETGGMGTTVLYVAGAAIVLIAGIGLAVALRRRQA</sequence>
<dbReference type="AlphaFoldDB" id="A0A8B3RQQ0"/>
<gene>
    <name evidence="9" type="ORF">PG1780B_0253</name>
</gene>
<accession>A0A8B3RQQ0</accession>
<keyword evidence="1" id="KW-0134">Cell wall</keyword>
<dbReference type="EMBL" id="RYVC01000005">
    <property type="protein sequence ID" value="RYQ47476.1"/>
    <property type="molecule type" value="Genomic_DNA"/>
</dbReference>